<evidence type="ECO:0000259" key="2">
    <source>
        <dbReference type="Pfam" id="PF13679"/>
    </source>
</evidence>
<dbReference type="FunCoup" id="A0A3P8X7H1">
    <property type="interactions" value="327"/>
</dbReference>
<dbReference type="SUPFAM" id="SSF53335">
    <property type="entry name" value="S-adenosyl-L-methionine-dependent methyltransferases"/>
    <property type="match status" value="1"/>
</dbReference>
<dbReference type="InParanoid" id="A0A3P8X7H1"/>
<dbReference type="PANTHER" id="PTHR12496">
    <property type="entry name" value="CGI-41 METHYLTRANSFERASE"/>
    <property type="match status" value="1"/>
</dbReference>
<dbReference type="InterPro" id="IPR052220">
    <property type="entry name" value="METTL25"/>
</dbReference>
<dbReference type="PANTHER" id="PTHR12496:SF9">
    <property type="entry name" value="METHYLTRANSFERASE-LIKE PROTEIN 25-RELATED"/>
    <property type="match status" value="1"/>
</dbReference>
<dbReference type="Bgee" id="ENSELUG00000001778">
    <property type="expression patterns" value="Expressed in stomach and 14 other cell types or tissues"/>
</dbReference>
<keyword evidence="4" id="KW-1185">Reference proteome</keyword>
<dbReference type="CDD" id="cd02440">
    <property type="entry name" value="AdoMet_MTases"/>
    <property type="match status" value="1"/>
</dbReference>
<reference evidence="4" key="1">
    <citation type="journal article" date="2014" name="PLoS ONE">
        <title>The genome and linkage map of the northern pike (Esox lucius): conserved synteny revealed between the salmonid sister group and the Neoteleostei.</title>
        <authorList>
            <person name="Rondeau E.B."/>
            <person name="Minkley D.R."/>
            <person name="Leong J.S."/>
            <person name="Messmer A.M."/>
            <person name="Jantzen J.R."/>
            <person name="von Schalburg K.R."/>
            <person name="Lemon C."/>
            <person name="Bird N.H."/>
            <person name="Koop B.F."/>
        </authorList>
    </citation>
    <scope>NUCLEOTIDE SEQUENCE</scope>
</reference>
<accession>A0A3P8X7H1</accession>
<dbReference type="Proteomes" id="UP000265140">
    <property type="component" value="Chromosome 23"/>
</dbReference>
<proteinExistence type="predicted"/>
<feature type="region of interest" description="Disordered" evidence="1">
    <location>
        <begin position="266"/>
        <end position="293"/>
    </location>
</feature>
<evidence type="ECO:0000313" key="3">
    <source>
        <dbReference type="Ensembl" id="ENSELUP00000000169.3"/>
    </source>
</evidence>
<reference evidence="3" key="3">
    <citation type="submission" date="2025-08" db="UniProtKB">
        <authorList>
            <consortium name="Ensembl"/>
        </authorList>
    </citation>
    <scope>IDENTIFICATION</scope>
</reference>
<evidence type="ECO:0000313" key="4">
    <source>
        <dbReference type="Proteomes" id="UP000265140"/>
    </source>
</evidence>
<dbReference type="InterPro" id="IPR025714">
    <property type="entry name" value="Methyltranfer_dom"/>
</dbReference>
<gene>
    <name evidence="3" type="primary">METTL25</name>
</gene>
<dbReference type="RefSeq" id="XP_010885644.2">
    <property type="nucleotide sequence ID" value="XM_010887342.5"/>
</dbReference>
<reference evidence="3" key="4">
    <citation type="submission" date="2025-09" db="UniProtKB">
        <authorList>
            <consortium name="Ensembl"/>
        </authorList>
    </citation>
    <scope>IDENTIFICATION</scope>
</reference>
<dbReference type="AlphaFoldDB" id="A0A3P8X7H1"/>
<feature type="compositionally biased region" description="Basic and acidic residues" evidence="1">
    <location>
        <begin position="272"/>
        <end position="293"/>
    </location>
</feature>
<feature type="domain" description="Methyltransferase" evidence="2">
    <location>
        <begin position="159"/>
        <end position="452"/>
    </location>
</feature>
<dbReference type="OrthoDB" id="10258156at2759"/>
<name>A0A3P8X7H1_ESOLU</name>
<dbReference type="GeneTree" id="ENSGT00530000063745"/>
<dbReference type="Pfam" id="PF13679">
    <property type="entry name" value="Methyltransf_32"/>
    <property type="match status" value="1"/>
</dbReference>
<protein>
    <recommendedName>
        <fullName evidence="2">Methyltransferase domain-containing protein</fullName>
    </recommendedName>
</protein>
<dbReference type="GeneID" id="105020371"/>
<reference evidence="3" key="2">
    <citation type="submission" date="2020-02" db="EMBL/GenBank/DDBJ databases">
        <title>Esox lucius (northern pike) genome, fEsoLuc1, primary haplotype.</title>
        <authorList>
            <person name="Myers G."/>
            <person name="Karagic N."/>
            <person name="Meyer A."/>
            <person name="Pippel M."/>
            <person name="Reichard M."/>
            <person name="Winkler S."/>
            <person name="Tracey A."/>
            <person name="Sims Y."/>
            <person name="Howe K."/>
            <person name="Rhie A."/>
            <person name="Formenti G."/>
            <person name="Durbin R."/>
            <person name="Fedrigo O."/>
            <person name="Jarvis E.D."/>
        </authorList>
    </citation>
    <scope>NUCLEOTIDE SEQUENCE [LARGE SCALE GENOMIC DNA]</scope>
</reference>
<dbReference type="Ensembl" id="ENSELUT00000019531.3">
    <property type="protein sequence ID" value="ENSELUP00000000169.3"/>
    <property type="gene ID" value="ENSELUG00000001778.3"/>
</dbReference>
<sequence length="640" mass="71275">MASSMSSLEVIQRKIDEVKQFLSVSVSIANAHTVDFYTLNIWDKFVALPPEDVLTEITSNGDHKRAQKDNLNHSNEEKTKSIFGFCHDTKRLVDVVELLEAANAHSLSGLGVCVSLAELLQFLNTSPLDQAGSSSLTLHMCPLTVKVAVTGPDEFMNAKKSHEVESMSEVVACLAQSCQVEQVIDVGSGKGYLCSFLSMQYGLQVYGIDSSSVNTHGAQERNRKLKKYSRAYQRHSKANKTQTVEPPSGLDDLEAIAPRERCRKHVVSITQDAKDRREDAEAEGRQHREEQTNTTCLKDRIKDDHITSLTSAILLADNSLPEVEPTDPVSAPEDPFLGALCVGMVEAGSPRVPPSELSVEERERRKRENIERKARNWVNSDGMSGGILYSPLTSYVTAETELKEIIGELKDAVMVGLHTCGDLAPSTLRMFVAKRELLSVCNVGCCYHLLSEEFDPTRQEGPGGSVYGFPLSRFLREQSWFCGRNARMSACLSLERIVQGQGIQMESLFYRAVLHVILRDHYSSFKSEKRVGNVYSKAASFVDYVRRALRRLDLDESKLSDSVIQGYYDTYQPRMVEMEAFNMLKVMLAPCIEGLILLDRLCYLKEQEDVTFSALVQLFDPLLSPRCYGIVGVKAPGTAL</sequence>
<dbReference type="InterPro" id="IPR029063">
    <property type="entry name" value="SAM-dependent_MTases_sf"/>
</dbReference>
<feature type="region of interest" description="Disordered" evidence="1">
    <location>
        <begin position="231"/>
        <end position="250"/>
    </location>
</feature>
<evidence type="ECO:0000256" key="1">
    <source>
        <dbReference type="SAM" id="MobiDB-lite"/>
    </source>
</evidence>
<dbReference type="Gene3D" id="3.40.50.150">
    <property type="entry name" value="Vaccinia Virus protein VP39"/>
    <property type="match status" value="1"/>
</dbReference>
<organism evidence="3 4">
    <name type="scientific">Esox lucius</name>
    <name type="common">Northern pike</name>
    <dbReference type="NCBI Taxonomy" id="8010"/>
    <lineage>
        <taxon>Eukaryota</taxon>
        <taxon>Metazoa</taxon>
        <taxon>Chordata</taxon>
        <taxon>Craniata</taxon>
        <taxon>Vertebrata</taxon>
        <taxon>Euteleostomi</taxon>
        <taxon>Actinopterygii</taxon>
        <taxon>Neopterygii</taxon>
        <taxon>Teleostei</taxon>
        <taxon>Protacanthopterygii</taxon>
        <taxon>Esociformes</taxon>
        <taxon>Esocidae</taxon>
        <taxon>Esox</taxon>
    </lineage>
</organism>
<dbReference type="OMA" id="LQAPYNW"/>